<gene>
    <name evidence="1" type="ORF">SAMN05216283_11834</name>
</gene>
<dbReference type="RefSeq" id="WP_093921668.1">
    <property type="nucleotide sequence ID" value="NZ_FONW01000018.1"/>
</dbReference>
<keyword evidence="2" id="KW-1185">Reference proteome</keyword>
<name>A0A1I2M4J5_9BACT</name>
<reference evidence="1 2" key="1">
    <citation type="submission" date="2016-10" db="EMBL/GenBank/DDBJ databases">
        <authorList>
            <person name="de Groot N.N."/>
        </authorList>
    </citation>
    <scope>NUCLEOTIDE SEQUENCE [LARGE SCALE GENOMIC DNA]</scope>
    <source>
        <strain evidence="1 2">CGMCC 1.9156</strain>
    </source>
</reference>
<dbReference type="Proteomes" id="UP000198964">
    <property type="component" value="Unassembled WGS sequence"/>
</dbReference>
<evidence type="ECO:0000313" key="1">
    <source>
        <dbReference type="EMBL" id="SFF85778.1"/>
    </source>
</evidence>
<proteinExistence type="predicted"/>
<dbReference type="AlphaFoldDB" id="A0A1I2M4J5"/>
<accession>A0A1I2M4J5</accession>
<dbReference type="EMBL" id="FONW01000018">
    <property type="protein sequence ID" value="SFF85778.1"/>
    <property type="molecule type" value="Genomic_DNA"/>
</dbReference>
<organism evidence="1 2">
    <name type="scientific">Sunxiuqinia elliptica</name>
    <dbReference type="NCBI Taxonomy" id="655355"/>
    <lineage>
        <taxon>Bacteria</taxon>
        <taxon>Pseudomonadati</taxon>
        <taxon>Bacteroidota</taxon>
        <taxon>Bacteroidia</taxon>
        <taxon>Marinilabiliales</taxon>
        <taxon>Prolixibacteraceae</taxon>
        <taxon>Sunxiuqinia</taxon>
    </lineage>
</organism>
<evidence type="ECO:0008006" key="3">
    <source>
        <dbReference type="Google" id="ProtNLM"/>
    </source>
</evidence>
<protein>
    <recommendedName>
        <fullName evidence="3">Outer membrane protein beta-barrel domain-containing protein</fullName>
    </recommendedName>
</protein>
<dbReference type="STRING" id="655355.SAMN05216283_11834"/>
<sequence length="196" mass="22000">MYSKLTILFLFLTLGALGQEHSKPKFYASLGAGVGNYWGFTPAVNYGIKDRFAVGIQYLGLYQKADKPTDYSTGLVDLFELRFNQSNKKLHAVAFTGGQYLTPSLRNCRWLIQGGVAFLSHSIPTNWEQTSTTYFPWVENYSYSRHTDYQIGLLLSPQFEFASVDNMGISFGPYALVSKSTSAYGFSLSFLVGRIR</sequence>
<evidence type="ECO:0000313" key="2">
    <source>
        <dbReference type="Proteomes" id="UP000198964"/>
    </source>
</evidence>